<name>A0ACC0AWG8_CATRO</name>
<accession>A0ACC0AWG8</accession>
<comment type="caution">
    <text evidence="1">The sequence shown here is derived from an EMBL/GenBank/DDBJ whole genome shotgun (WGS) entry which is preliminary data.</text>
</comment>
<gene>
    <name evidence="1" type="ORF">M9H77_24434</name>
</gene>
<reference evidence="2" key="1">
    <citation type="journal article" date="2023" name="Nat. Plants">
        <title>Single-cell RNA sequencing provides a high-resolution roadmap for understanding the multicellular compartmentation of specialized metabolism.</title>
        <authorList>
            <person name="Sun S."/>
            <person name="Shen X."/>
            <person name="Li Y."/>
            <person name="Li Y."/>
            <person name="Wang S."/>
            <person name="Li R."/>
            <person name="Zhang H."/>
            <person name="Shen G."/>
            <person name="Guo B."/>
            <person name="Wei J."/>
            <person name="Xu J."/>
            <person name="St-Pierre B."/>
            <person name="Chen S."/>
            <person name="Sun C."/>
        </authorList>
    </citation>
    <scope>NUCLEOTIDE SEQUENCE [LARGE SCALE GENOMIC DNA]</scope>
</reference>
<organism evidence="1 2">
    <name type="scientific">Catharanthus roseus</name>
    <name type="common">Madagascar periwinkle</name>
    <name type="synonym">Vinca rosea</name>
    <dbReference type="NCBI Taxonomy" id="4058"/>
    <lineage>
        <taxon>Eukaryota</taxon>
        <taxon>Viridiplantae</taxon>
        <taxon>Streptophyta</taxon>
        <taxon>Embryophyta</taxon>
        <taxon>Tracheophyta</taxon>
        <taxon>Spermatophyta</taxon>
        <taxon>Magnoliopsida</taxon>
        <taxon>eudicotyledons</taxon>
        <taxon>Gunneridae</taxon>
        <taxon>Pentapetalae</taxon>
        <taxon>asterids</taxon>
        <taxon>lamiids</taxon>
        <taxon>Gentianales</taxon>
        <taxon>Apocynaceae</taxon>
        <taxon>Rauvolfioideae</taxon>
        <taxon>Vinceae</taxon>
        <taxon>Catharanthinae</taxon>
        <taxon>Catharanthus</taxon>
    </lineage>
</organism>
<evidence type="ECO:0000313" key="1">
    <source>
        <dbReference type="EMBL" id="KAI5665111.1"/>
    </source>
</evidence>
<dbReference type="EMBL" id="CM044705">
    <property type="protein sequence ID" value="KAI5665111.1"/>
    <property type="molecule type" value="Genomic_DNA"/>
</dbReference>
<sequence>MSNFPRILLQLKFDMFLHPMLISLFLAILLWIFLKCFSAKKKNLSPPSPRGLPILGNLHQLSPLLHRSLGSLSQKYGSIMLLQFGSLPTVIISSAEAAAQVLKTHEQAFLDRPYLDISARLIYNNKGVAVAPYGEHWRKMKSIFVHHLLSNKRVCELRGIREQEIALMMENIEGFSSSSSLANLSEMITSTTNDIVCRSAFGTKFGEGENGEKFRFLFTEFLQVLGTTNLGLFFPWLKWTDRVTGVDSRVEKLAKGLDQFLDNMIQERLEKGLIGSSKDFDFLDILLSLHKDNSEGVSIDRDSVKALILDVFSAGTSTSAAVTEWAMAELIKHPNVMKKLQNEVRGILCGRQEITDNDLEKMCYLKAVIKETFRLHLPNPILVPSAAREDTEVMGYHVTAGSVVIINAWVIGRDPALWDKPEEFLPDRFLNSSIDYKGQDFQLIPFGSGRRGCPGAFFAMASNELMLANLLNKFDWELPNGAKGEDLDMTEDFGLSIRRKLPLLGLKKDIYCEDRKNFIKTVCDNLRK</sequence>
<proteinExistence type="predicted"/>
<protein>
    <submittedName>
        <fullName evidence="1">Uncharacterized protein</fullName>
    </submittedName>
</protein>
<keyword evidence="2" id="KW-1185">Reference proteome</keyword>
<dbReference type="Proteomes" id="UP001060085">
    <property type="component" value="Linkage Group LG05"/>
</dbReference>
<evidence type="ECO:0000313" key="2">
    <source>
        <dbReference type="Proteomes" id="UP001060085"/>
    </source>
</evidence>